<comment type="caution">
    <text evidence="2">The sequence shown here is derived from an EMBL/GenBank/DDBJ whole genome shotgun (WGS) entry which is preliminary data.</text>
</comment>
<evidence type="ECO:0000313" key="2">
    <source>
        <dbReference type="EMBL" id="RRR69921.1"/>
    </source>
</evidence>
<dbReference type="GO" id="GO:0016740">
    <property type="term" value="F:transferase activity"/>
    <property type="evidence" value="ECO:0007669"/>
    <property type="project" value="UniProtKB-KW"/>
</dbReference>
<dbReference type="AlphaFoldDB" id="A0A426TWJ0"/>
<gene>
    <name evidence="2" type="ORF">EI684_14340</name>
</gene>
<dbReference type="SUPFAM" id="SSF53756">
    <property type="entry name" value="UDP-Glycosyltransferase/glycogen phosphorylase"/>
    <property type="match status" value="1"/>
</dbReference>
<evidence type="ECO:0000313" key="3">
    <source>
        <dbReference type="Proteomes" id="UP000280307"/>
    </source>
</evidence>
<organism evidence="2 3">
    <name type="scientific">Candidatus Viridilinea halotolerans</name>
    <dbReference type="NCBI Taxonomy" id="2491704"/>
    <lineage>
        <taxon>Bacteria</taxon>
        <taxon>Bacillati</taxon>
        <taxon>Chloroflexota</taxon>
        <taxon>Chloroflexia</taxon>
        <taxon>Chloroflexales</taxon>
        <taxon>Chloroflexineae</taxon>
        <taxon>Oscillochloridaceae</taxon>
        <taxon>Candidatus Viridilinea</taxon>
    </lineage>
</organism>
<accession>A0A426TWJ0</accession>
<name>A0A426TWJ0_9CHLR</name>
<keyword evidence="2" id="KW-0808">Transferase</keyword>
<proteinExistence type="predicted"/>
<feature type="domain" description="Spore protein YkvP/CgeB glycosyl transferase-like" evidence="1">
    <location>
        <begin position="205"/>
        <end position="318"/>
    </location>
</feature>
<sequence length="323" mass="37917">MISSSGVRILFDGEYWPGSNTIYIANAFEHYGAIVRFFCQGKIFPEWNSRRGKIARRLLSRFIVEYEWNHQLLKLVATFRPDLVYITKGSFIWRSTIAKIKRMGALIMCFYHDIPWKTQDPRFNASIADFDLVATTRQWHKVEFERAGAKAVCVVRFGFEPAVHRPVRLSARDMEMYAADLTFIGSPHPYRITQFEQLVQPPFPYTLRIWGDGWAQAQQLLPYWQQRRVEEQELPLVYAGSKVALHWVHWEPNSSDQALQRGDQHNSRTFQIAACGTAMMLAQRTDEHQRFFTEDVEAVYFTSLDELREKIAYWLHPARDTER</sequence>
<reference evidence="2 3" key="1">
    <citation type="submission" date="2018-12" db="EMBL/GenBank/DDBJ databases">
        <title>Genome Sequence of Candidatus Viridilinea halotolerans isolated from saline sulfide-rich spring.</title>
        <authorList>
            <person name="Grouzdev D.S."/>
            <person name="Burganskaya E.I."/>
            <person name="Krutkina M.S."/>
            <person name="Sukhacheva M.V."/>
            <person name="Gorlenko V.M."/>
        </authorList>
    </citation>
    <scope>NUCLEOTIDE SEQUENCE [LARGE SCALE GENOMIC DNA]</scope>
    <source>
        <strain evidence="2">Chok-6</strain>
    </source>
</reference>
<dbReference type="InterPro" id="IPR055259">
    <property type="entry name" value="YkvP/CgeB_Glyco_trans-like"/>
</dbReference>
<protein>
    <submittedName>
        <fullName evidence="2">Glycosyltransferase family 1 protein</fullName>
    </submittedName>
</protein>
<dbReference type="EMBL" id="RSAS01000574">
    <property type="protein sequence ID" value="RRR69921.1"/>
    <property type="molecule type" value="Genomic_DNA"/>
</dbReference>
<dbReference type="Proteomes" id="UP000280307">
    <property type="component" value="Unassembled WGS sequence"/>
</dbReference>
<feature type="non-terminal residue" evidence="2">
    <location>
        <position position="323"/>
    </location>
</feature>
<dbReference type="Pfam" id="PF13524">
    <property type="entry name" value="Glyco_trans_1_2"/>
    <property type="match status" value="1"/>
</dbReference>
<evidence type="ECO:0000259" key="1">
    <source>
        <dbReference type="Pfam" id="PF13524"/>
    </source>
</evidence>